<organism evidence="1 2">
    <name type="scientific">Dreissena polymorpha</name>
    <name type="common">Zebra mussel</name>
    <name type="synonym">Mytilus polymorpha</name>
    <dbReference type="NCBI Taxonomy" id="45954"/>
    <lineage>
        <taxon>Eukaryota</taxon>
        <taxon>Metazoa</taxon>
        <taxon>Spiralia</taxon>
        <taxon>Lophotrochozoa</taxon>
        <taxon>Mollusca</taxon>
        <taxon>Bivalvia</taxon>
        <taxon>Autobranchia</taxon>
        <taxon>Heteroconchia</taxon>
        <taxon>Euheterodonta</taxon>
        <taxon>Imparidentia</taxon>
        <taxon>Neoheterodontei</taxon>
        <taxon>Myida</taxon>
        <taxon>Dreissenoidea</taxon>
        <taxon>Dreissenidae</taxon>
        <taxon>Dreissena</taxon>
    </lineage>
</organism>
<dbReference type="Proteomes" id="UP000828390">
    <property type="component" value="Unassembled WGS sequence"/>
</dbReference>
<dbReference type="EMBL" id="JAIWYP010000014">
    <property type="protein sequence ID" value="KAH3709940.1"/>
    <property type="molecule type" value="Genomic_DNA"/>
</dbReference>
<name>A0A9D4BUB5_DREPO</name>
<reference evidence="1" key="2">
    <citation type="submission" date="2020-11" db="EMBL/GenBank/DDBJ databases">
        <authorList>
            <person name="McCartney M.A."/>
            <person name="Auch B."/>
            <person name="Kono T."/>
            <person name="Mallez S."/>
            <person name="Becker A."/>
            <person name="Gohl D.M."/>
            <person name="Silverstein K.A.T."/>
            <person name="Koren S."/>
            <person name="Bechman K.B."/>
            <person name="Herman A."/>
            <person name="Abrahante J.E."/>
            <person name="Garbe J."/>
        </authorList>
    </citation>
    <scope>NUCLEOTIDE SEQUENCE</scope>
    <source>
        <strain evidence="1">Duluth1</strain>
        <tissue evidence="1">Whole animal</tissue>
    </source>
</reference>
<accession>A0A9D4BUB5</accession>
<protein>
    <submittedName>
        <fullName evidence="1">Uncharacterized protein</fullName>
    </submittedName>
</protein>
<evidence type="ECO:0000313" key="1">
    <source>
        <dbReference type="EMBL" id="KAH3709940.1"/>
    </source>
</evidence>
<comment type="caution">
    <text evidence="1">The sequence shown here is derived from an EMBL/GenBank/DDBJ whole genome shotgun (WGS) entry which is preliminary data.</text>
</comment>
<gene>
    <name evidence="1" type="ORF">DPMN_069406</name>
</gene>
<sequence>MVTYIPSQYIHLHIRVCTLRPTYKLNIYSVPYTGSMWNHLNNTKNYCKTDIAWTRKTRPNIDIDDRYYENPPYTKRIVPTRHSRGKCQGIVFHTWIRRYH</sequence>
<dbReference type="AlphaFoldDB" id="A0A9D4BUB5"/>
<evidence type="ECO:0000313" key="2">
    <source>
        <dbReference type="Proteomes" id="UP000828390"/>
    </source>
</evidence>
<reference evidence="1" key="1">
    <citation type="journal article" date="2019" name="bioRxiv">
        <title>The Genome of the Zebra Mussel, Dreissena polymorpha: A Resource for Invasive Species Research.</title>
        <authorList>
            <person name="McCartney M.A."/>
            <person name="Auch B."/>
            <person name="Kono T."/>
            <person name="Mallez S."/>
            <person name="Zhang Y."/>
            <person name="Obille A."/>
            <person name="Becker A."/>
            <person name="Abrahante J.E."/>
            <person name="Garbe J."/>
            <person name="Badalamenti J.P."/>
            <person name="Herman A."/>
            <person name="Mangelson H."/>
            <person name="Liachko I."/>
            <person name="Sullivan S."/>
            <person name="Sone E.D."/>
            <person name="Koren S."/>
            <person name="Silverstein K.A.T."/>
            <person name="Beckman K.B."/>
            <person name="Gohl D.M."/>
        </authorList>
    </citation>
    <scope>NUCLEOTIDE SEQUENCE</scope>
    <source>
        <strain evidence="1">Duluth1</strain>
        <tissue evidence="1">Whole animal</tissue>
    </source>
</reference>
<keyword evidence="2" id="KW-1185">Reference proteome</keyword>
<proteinExistence type="predicted"/>